<accession>C8VHV3</accession>
<protein>
    <submittedName>
        <fullName evidence="1">Uncharacterized protein</fullName>
    </submittedName>
</protein>
<dbReference type="GeneID" id="2874187"/>
<proteinExistence type="predicted"/>
<accession>Q5B7Z2</accession>
<reference evidence="2" key="2">
    <citation type="journal article" date="2009" name="Fungal Genet. Biol.">
        <title>The 2008 update of the Aspergillus nidulans genome annotation: a community effort.</title>
        <authorList>
            <person name="Wortman J.R."/>
            <person name="Gilsenan J.M."/>
            <person name="Joardar V."/>
            <person name="Deegan J."/>
            <person name="Clutterbuck J."/>
            <person name="Andersen M.R."/>
            <person name="Archer D."/>
            <person name="Bencina M."/>
            <person name="Braus G."/>
            <person name="Coutinho P."/>
            <person name="von Dohren H."/>
            <person name="Doonan J."/>
            <person name="Driessen A.J."/>
            <person name="Durek P."/>
            <person name="Espeso E."/>
            <person name="Fekete E."/>
            <person name="Flipphi M."/>
            <person name="Estrada C.G."/>
            <person name="Geysens S."/>
            <person name="Goldman G."/>
            <person name="de Groot P.W."/>
            <person name="Hansen K."/>
            <person name="Harris S.D."/>
            <person name="Heinekamp T."/>
            <person name="Helmstaedt K."/>
            <person name="Henrissat B."/>
            <person name="Hofmann G."/>
            <person name="Homan T."/>
            <person name="Horio T."/>
            <person name="Horiuchi H."/>
            <person name="James S."/>
            <person name="Jones M."/>
            <person name="Karaffa L."/>
            <person name="Karanyi Z."/>
            <person name="Kato M."/>
            <person name="Keller N."/>
            <person name="Kelly D.E."/>
            <person name="Kiel J.A."/>
            <person name="Kim J.M."/>
            <person name="van der Klei I.J."/>
            <person name="Klis F.M."/>
            <person name="Kovalchuk A."/>
            <person name="Krasevec N."/>
            <person name="Kubicek C.P."/>
            <person name="Liu B."/>
            <person name="Maccabe A."/>
            <person name="Meyer V."/>
            <person name="Mirabito P."/>
            <person name="Miskei M."/>
            <person name="Mos M."/>
            <person name="Mullins J."/>
            <person name="Nelson D.R."/>
            <person name="Nielsen J."/>
            <person name="Oakley B.R."/>
            <person name="Osmani S.A."/>
            <person name="Pakula T."/>
            <person name="Paszewski A."/>
            <person name="Paulsen I."/>
            <person name="Pilsyk S."/>
            <person name="Pocsi I."/>
            <person name="Punt P.J."/>
            <person name="Ram A.F."/>
            <person name="Ren Q."/>
            <person name="Robellet X."/>
            <person name="Robson G."/>
            <person name="Seiboth B."/>
            <person name="van Solingen P."/>
            <person name="Specht T."/>
            <person name="Sun J."/>
            <person name="Taheri-Talesh N."/>
            <person name="Takeshita N."/>
            <person name="Ussery D."/>
            <person name="vanKuyk P.A."/>
            <person name="Visser H."/>
            <person name="van de Vondervoort P.J."/>
            <person name="de Vries R.P."/>
            <person name="Walton J."/>
            <person name="Xiang X."/>
            <person name="Xiong Y."/>
            <person name="Zeng A.P."/>
            <person name="Brandt B.W."/>
            <person name="Cornell M.J."/>
            <person name="van den Hondel C.A."/>
            <person name="Visser J."/>
            <person name="Oliver S.G."/>
            <person name="Turner G."/>
        </authorList>
    </citation>
    <scope>GENOME REANNOTATION</scope>
    <source>
        <strain evidence="2">FGSC A4 / ATCC 38163 / CBS 112.46 / NRRL 194 / M139</strain>
    </source>
</reference>
<dbReference type="VEuPathDB" id="FungiDB:AN3338"/>
<dbReference type="KEGG" id="ani:ANIA_03338"/>
<gene>
    <name evidence="1" type="ORF">ANIA_03338</name>
</gene>
<evidence type="ECO:0000313" key="1">
    <source>
        <dbReference type="EMBL" id="CBF82914.1"/>
    </source>
</evidence>
<keyword evidence="2" id="KW-1185">Reference proteome</keyword>
<dbReference type="EMBL" id="BN001306">
    <property type="protein sequence ID" value="CBF82914.1"/>
    <property type="molecule type" value="Genomic_DNA"/>
</dbReference>
<dbReference type="HOGENOM" id="CLU_1948786_0_0_1"/>
<dbReference type="Proteomes" id="UP000000560">
    <property type="component" value="Chromosome VI"/>
</dbReference>
<sequence length="129" mass="14793">MYASFDVTRVAGGHGFDSNLFVFLKVEGRPDCGKPAGANFMLNQVSRVEDVFETNWIVNVWRCLAFILIPGLDNFFELYFLAFCAYKISKVCRVIVLGCLRRRYSIRPILSTTMLYRGPVFYMPELDLA</sequence>
<dbReference type="InParanoid" id="Q5B7Z2"/>
<name>Q5B7Z2_EMENI</name>
<evidence type="ECO:0000313" key="2">
    <source>
        <dbReference type="Proteomes" id="UP000000560"/>
    </source>
</evidence>
<dbReference type="AlphaFoldDB" id="Q5B7Z2"/>
<reference evidence="2" key="1">
    <citation type="journal article" date="2005" name="Nature">
        <title>Sequencing of Aspergillus nidulans and comparative analysis with A. fumigatus and A. oryzae.</title>
        <authorList>
            <person name="Galagan J.E."/>
            <person name="Calvo S.E."/>
            <person name="Cuomo C."/>
            <person name="Ma L.J."/>
            <person name="Wortman J.R."/>
            <person name="Batzoglou S."/>
            <person name="Lee S.I."/>
            <person name="Basturkmen M."/>
            <person name="Spevak C.C."/>
            <person name="Clutterbuck J."/>
            <person name="Kapitonov V."/>
            <person name="Jurka J."/>
            <person name="Scazzocchio C."/>
            <person name="Farman M."/>
            <person name="Butler J."/>
            <person name="Purcell S."/>
            <person name="Harris S."/>
            <person name="Braus G.H."/>
            <person name="Draht O."/>
            <person name="Busch S."/>
            <person name="D'Enfert C."/>
            <person name="Bouchier C."/>
            <person name="Goldman G.H."/>
            <person name="Bell-Pedersen D."/>
            <person name="Griffiths-Jones S."/>
            <person name="Doonan J.H."/>
            <person name="Yu J."/>
            <person name="Vienken K."/>
            <person name="Pain A."/>
            <person name="Freitag M."/>
            <person name="Selker E.U."/>
            <person name="Archer D.B."/>
            <person name="Penalva M.A."/>
            <person name="Oakley B.R."/>
            <person name="Momany M."/>
            <person name="Tanaka T."/>
            <person name="Kumagai T."/>
            <person name="Asai K."/>
            <person name="Machida M."/>
            <person name="Nierman W.C."/>
            <person name="Denning D.W."/>
            <person name="Caddick M."/>
            <person name="Hynes M."/>
            <person name="Paoletti M."/>
            <person name="Fischer R."/>
            <person name="Miller B."/>
            <person name="Dyer P."/>
            <person name="Sachs M.S."/>
            <person name="Osmani S.A."/>
            <person name="Birren B.W."/>
        </authorList>
    </citation>
    <scope>NUCLEOTIDE SEQUENCE [LARGE SCALE GENOMIC DNA]</scope>
    <source>
        <strain evidence="2">FGSC A4 / ATCC 38163 / CBS 112.46 / NRRL 194 / M139</strain>
    </source>
</reference>
<organism evidence="1 2">
    <name type="scientific">Emericella nidulans (strain FGSC A4 / ATCC 38163 / CBS 112.46 / NRRL 194 / M139)</name>
    <name type="common">Aspergillus nidulans</name>
    <dbReference type="NCBI Taxonomy" id="227321"/>
    <lineage>
        <taxon>Eukaryota</taxon>
        <taxon>Fungi</taxon>
        <taxon>Dikarya</taxon>
        <taxon>Ascomycota</taxon>
        <taxon>Pezizomycotina</taxon>
        <taxon>Eurotiomycetes</taxon>
        <taxon>Eurotiomycetidae</taxon>
        <taxon>Eurotiales</taxon>
        <taxon>Aspergillaceae</taxon>
        <taxon>Aspergillus</taxon>
        <taxon>Aspergillus subgen. Nidulantes</taxon>
    </lineage>
</organism>
<dbReference type="RefSeq" id="XP_660942.1">
    <property type="nucleotide sequence ID" value="XM_655850.1"/>
</dbReference>